<name>A0A0A9H000_ARUDO</name>
<sequence>MFMTPVVRRSCIQDLRMLLDVIGDDIFMPLSCEDSINNLQCFGTLRFVLLVNTSVSL</sequence>
<reference evidence="1" key="1">
    <citation type="submission" date="2014-09" db="EMBL/GenBank/DDBJ databases">
        <authorList>
            <person name="Magalhaes I.L.F."/>
            <person name="Oliveira U."/>
            <person name="Santos F.R."/>
            <person name="Vidigal T.H.D.A."/>
            <person name="Brescovit A.D."/>
            <person name="Santos A.J."/>
        </authorList>
    </citation>
    <scope>NUCLEOTIDE SEQUENCE</scope>
    <source>
        <tissue evidence="1">Shoot tissue taken approximately 20 cm above the soil surface</tissue>
    </source>
</reference>
<proteinExistence type="predicted"/>
<dbReference type="EMBL" id="GBRH01167331">
    <property type="protein sequence ID" value="JAE30565.1"/>
    <property type="molecule type" value="Transcribed_RNA"/>
</dbReference>
<protein>
    <submittedName>
        <fullName evidence="1">Uncharacterized protein</fullName>
    </submittedName>
</protein>
<accession>A0A0A9H000</accession>
<organism evidence="1">
    <name type="scientific">Arundo donax</name>
    <name type="common">Giant reed</name>
    <name type="synonym">Donax arundinaceus</name>
    <dbReference type="NCBI Taxonomy" id="35708"/>
    <lineage>
        <taxon>Eukaryota</taxon>
        <taxon>Viridiplantae</taxon>
        <taxon>Streptophyta</taxon>
        <taxon>Embryophyta</taxon>
        <taxon>Tracheophyta</taxon>
        <taxon>Spermatophyta</taxon>
        <taxon>Magnoliopsida</taxon>
        <taxon>Liliopsida</taxon>
        <taxon>Poales</taxon>
        <taxon>Poaceae</taxon>
        <taxon>PACMAD clade</taxon>
        <taxon>Arundinoideae</taxon>
        <taxon>Arundineae</taxon>
        <taxon>Arundo</taxon>
    </lineage>
</organism>
<reference evidence="1" key="2">
    <citation type="journal article" date="2015" name="Data Brief">
        <title>Shoot transcriptome of the giant reed, Arundo donax.</title>
        <authorList>
            <person name="Barrero R.A."/>
            <person name="Guerrero F.D."/>
            <person name="Moolhuijzen P."/>
            <person name="Goolsby J.A."/>
            <person name="Tidwell J."/>
            <person name="Bellgard S.E."/>
            <person name="Bellgard M.I."/>
        </authorList>
    </citation>
    <scope>NUCLEOTIDE SEQUENCE</scope>
    <source>
        <tissue evidence="1">Shoot tissue taken approximately 20 cm above the soil surface</tissue>
    </source>
</reference>
<evidence type="ECO:0000313" key="1">
    <source>
        <dbReference type="EMBL" id="JAE30565.1"/>
    </source>
</evidence>
<dbReference type="AlphaFoldDB" id="A0A0A9H000"/>